<accession>A0A7W9YBC5</accession>
<dbReference type="EMBL" id="JACHEG010000009">
    <property type="protein sequence ID" value="MBB6165435.1"/>
    <property type="molecule type" value="Genomic_DNA"/>
</dbReference>
<evidence type="ECO:0000313" key="2">
    <source>
        <dbReference type="Proteomes" id="UP000547879"/>
    </source>
</evidence>
<evidence type="ECO:0000313" key="1">
    <source>
        <dbReference type="EMBL" id="MBB6165435.1"/>
    </source>
</evidence>
<proteinExistence type="predicted"/>
<gene>
    <name evidence="1" type="ORF">HNQ72_005281</name>
</gene>
<comment type="caution">
    <text evidence="1">The sequence shown here is derived from an EMBL/GenBank/DDBJ whole genome shotgun (WGS) entry which is preliminary data.</text>
</comment>
<name>A0A7W9YBC5_9HYPH</name>
<reference evidence="1 2" key="1">
    <citation type="submission" date="2020-08" db="EMBL/GenBank/DDBJ databases">
        <title>Genomic Encyclopedia of Type Strains, Phase IV (KMG-IV): sequencing the most valuable type-strain genomes for metagenomic binning, comparative biology and taxonomic classification.</title>
        <authorList>
            <person name="Goeker M."/>
        </authorList>
    </citation>
    <scope>NUCLEOTIDE SEQUENCE [LARGE SCALE GENOMIC DNA]</scope>
    <source>
        <strain evidence="1 2">DSM 100734</strain>
    </source>
</reference>
<organism evidence="1 2">
    <name type="scientific">Rhizobium wenxiniae</name>
    <dbReference type="NCBI Taxonomy" id="1737357"/>
    <lineage>
        <taxon>Bacteria</taxon>
        <taxon>Pseudomonadati</taxon>
        <taxon>Pseudomonadota</taxon>
        <taxon>Alphaproteobacteria</taxon>
        <taxon>Hyphomicrobiales</taxon>
        <taxon>Rhizobiaceae</taxon>
        <taxon>Rhizobium/Agrobacterium group</taxon>
        <taxon>Rhizobium</taxon>
    </lineage>
</organism>
<protein>
    <submittedName>
        <fullName evidence="1">Uncharacterized protein</fullName>
    </submittedName>
</protein>
<dbReference type="Proteomes" id="UP000547879">
    <property type="component" value="Unassembled WGS sequence"/>
</dbReference>
<dbReference type="RefSeq" id="WP_210319720.1">
    <property type="nucleotide sequence ID" value="NZ_BMHW01000010.1"/>
</dbReference>
<dbReference type="AlphaFoldDB" id="A0A7W9YBC5"/>
<sequence>MDKAKIYNRINDVVRMRTVLHPRDWKDESQLMMKRWFDYRFLSPVQATMTFAEHYIAGLRRYVSRNIDIALAEKVSVIKSGVPSTRAAWYTELWRARARTDEIFVPYDLLVDFSFDFASRRKRFWTMRPGQLHASERNREAWWSLFDERVEDVLPVRMKSVADIPHYRAENYLVLPAQDHFRELMMSEIRNEHRPLAHQIADSVFVKRHLTLEQGLALAPPDADLVELAKCAKTRADDRAWETRTVIKLDRADLLPSCFGIAETIDVNRAPCDVCPIVATCRTAAIEAINITVQATGSASPVLDADRKRISTNVANFRRKVSAAATTSSDH</sequence>
<keyword evidence="2" id="KW-1185">Reference proteome</keyword>